<feature type="transmembrane region" description="Helical" evidence="1">
    <location>
        <begin position="20"/>
        <end position="38"/>
    </location>
</feature>
<feature type="transmembrane region" description="Helical" evidence="1">
    <location>
        <begin position="44"/>
        <end position="68"/>
    </location>
</feature>
<feature type="transmembrane region" description="Helical" evidence="1">
    <location>
        <begin position="104"/>
        <end position="121"/>
    </location>
</feature>
<keyword evidence="1" id="KW-0812">Transmembrane</keyword>
<comment type="caution">
    <text evidence="2">The sequence shown here is derived from an EMBL/GenBank/DDBJ whole genome shotgun (WGS) entry which is preliminary data.</text>
</comment>
<keyword evidence="1" id="KW-0472">Membrane</keyword>
<dbReference type="EMBL" id="JACHCC010000002">
    <property type="protein sequence ID" value="MBB6498863.1"/>
    <property type="molecule type" value="Genomic_DNA"/>
</dbReference>
<dbReference type="AlphaFoldDB" id="A0A7X0J128"/>
<proteinExistence type="predicted"/>
<organism evidence="2 3">
    <name type="scientific">Pedobacter cryoconitis</name>
    <dbReference type="NCBI Taxonomy" id="188932"/>
    <lineage>
        <taxon>Bacteria</taxon>
        <taxon>Pseudomonadati</taxon>
        <taxon>Bacteroidota</taxon>
        <taxon>Sphingobacteriia</taxon>
        <taxon>Sphingobacteriales</taxon>
        <taxon>Sphingobacteriaceae</taxon>
        <taxon>Pedobacter</taxon>
    </lineage>
</organism>
<evidence type="ECO:0000256" key="1">
    <source>
        <dbReference type="SAM" id="Phobius"/>
    </source>
</evidence>
<dbReference type="Proteomes" id="UP000521017">
    <property type="component" value="Unassembled WGS sequence"/>
</dbReference>
<name>A0A7X0J128_9SPHI</name>
<gene>
    <name evidence="2" type="ORF">HDF25_001000</name>
</gene>
<evidence type="ECO:0000313" key="2">
    <source>
        <dbReference type="EMBL" id="MBB6498863.1"/>
    </source>
</evidence>
<sequence length="166" mass="18542">MDILKLSTDWAKAELFSAKMVWLFSLIVLLCALGFAYWGKTAMAKAFVIPLIVSGLLLISIGIGLYAANKPRISQFERDYKTDASGFVKHEISRTTKSENELKLVFKILPAIIIVAAIFLMLFPSPYWRAISITLLLSAVFLMAVDSNTAARNSFYRQQLLDSNAK</sequence>
<evidence type="ECO:0000313" key="3">
    <source>
        <dbReference type="Proteomes" id="UP000521017"/>
    </source>
</evidence>
<feature type="transmembrane region" description="Helical" evidence="1">
    <location>
        <begin position="127"/>
        <end position="145"/>
    </location>
</feature>
<reference evidence="2 3" key="1">
    <citation type="submission" date="2020-08" db="EMBL/GenBank/DDBJ databases">
        <title>Genomic Encyclopedia of Type Strains, Phase IV (KMG-V): Genome sequencing to study the core and pangenomes of soil and plant-associated prokaryotes.</title>
        <authorList>
            <person name="Whitman W."/>
        </authorList>
    </citation>
    <scope>NUCLEOTIDE SEQUENCE [LARGE SCALE GENOMIC DNA]</scope>
    <source>
        <strain evidence="2 3">M2T3</strain>
    </source>
</reference>
<protein>
    <submittedName>
        <fullName evidence="2">Flp pilus assembly protein TadB</fullName>
    </submittedName>
</protein>
<dbReference type="RefSeq" id="WP_184623358.1">
    <property type="nucleotide sequence ID" value="NZ_JACHCC010000002.1"/>
</dbReference>
<keyword evidence="1" id="KW-1133">Transmembrane helix</keyword>
<accession>A0A7X0J128</accession>